<dbReference type="GO" id="GO:0005992">
    <property type="term" value="P:trehalose biosynthetic process"/>
    <property type="evidence" value="ECO:0007669"/>
    <property type="project" value="TreeGrafter"/>
</dbReference>
<dbReference type="GO" id="GO:0047470">
    <property type="term" value="F:(1,4)-alpha-D-glucan 1-alpha-D-glucosylmutase activity"/>
    <property type="evidence" value="ECO:0007669"/>
    <property type="project" value="TreeGrafter"/>
</dbReference>
<proteinExistence type="predicted"/>
<reference evidence="1 2" key="1">
    <citation type="journal article" date="2016" name="Nat. Commun.">
        <title>Thousands of microbial genomes shed light on interconnected biogeochemical processes in an aquifer system.</title>
        <authorList>
            <person name="Anantharaman K."/>
            <person name="Brown C.T."/>
            <person name="Hug L.A."/>
            <person name="Sharon I."/>
            <person name="Castelle C.J."/>
            <person name="Probst A.J."/>
            <person name="Thomas B.C."/>
            <person name="Singh A."/>
            <person name="Wilkins M.J."/>
            <person name="Karaoz U."/>
            <person name="Brodie E.L."/>
            <person name="Williams K.H."/>
            <person name="Hubbard S.S."/>
            <person name="Banfield J.F."/>
        </authorList>
    </citation>
    <scope>NUCLEOTIDE SEQUENCE [LARGE SCALE GENOMIC DNA]</scope>
</reference>
<protein>
    <submittedName>
        <fullName evidence="1">Malto-oligosyltrehalose synthase</fullName>
    </submittedName>
</protein>
<dbReference type="Gene3D" id="3.20.20.80">
    <property type="entry name" value="Glycosidases"/>
    <property type="match status" value="3"/>
</dbReference>
<dbReference type="PANTHER" id="PTHR10357:SF216">
    <property type="entry name" value="MALTOOLIGOSYL TREHALOSE SYNTHASE-RELATED"/>
    <property type="match status" value="1"/>
</dbReference>
<evidence type="ECO:0000313" key="2">
    <source>
        <dbReference type="Proteomes" id="UP000177925"/>
    </source>
</evidence>
<accession>A0A1F6TA24</accession>
<dbReference type="Gene3D" id="1.10.150.200">
    <property type="entry name" value="Maltooligosyl trehalose synthase, domain 3"/>
    <property type="match status" value="1"/>
</dbReference>
<comment type="caution">
    <text evidence="1">The sequence shown here is derived from an EMBL/GenBank/DDBJ whole genome shotgun (WGS) entry which is preliminary data.</text>
</comment>
<dbReference type="EMBL" id="MFSS01000111">
    <property type="protein sequence ID" value="OGI41895.1"/>
    <property type="molecule type" value="Genomic_DNA"/>
</dbReference>
<dbReference type="SUPFAM" id="SSF51445">
    <property type="entry name" value="(Trans)glycosidases"/>
    <property type="match status" value="1"/>
</dbReference>
<feature type="non-terminal residue" evidence="1">
    <location>
        <position position="614"/>
    </location>
</feature>
<name>A0A1F6TA24_9PROT</name>
<dbReference type="NCBIfam" id="TIGR02401">
    <property type="entry name" value="trehalose_TreY"/>
    <property type="match status" value="1"/>
</dbReference>
<feature type="non-terminal residue" evidence="1">
    <location>
        <position position="1"/>
    </location>
</feature>
<dbReference type="InterPro" id="IPR017853">
    <property type="entry name" value="GH"/>
</dbReference>
<dbReference type="CDD" id="cd11336">
    <property type="entry name" value="AmyAc_MTSase"/>
    <property type="match status" value="1"/>
</dbReference>
<organism evidence="1 2">
    <name type="scientific">Candidatus Muproteobacteria bacterium RBG_16_64_11</name>
    <dbReference type="NCBI Taxonomy" id="1817758"/>
    <lineage>
        <taxon>Bacteria</taxon>
        <taxon>Pseudomonadati</taxon>
        <taxon>Pseudomonadota</taxon>
        <taxon>Candidatus Muproteobacteria</taxon>
    </lineage>
</organism>
<evidence type="ECO:0000313" key="1">
    <source>
        <dbReference type="EMBL" id="OGI41895.1"/>
    </source>
</evidence>
<dbReference type="AlphaFoldDB" id="A0A1F6TA24"/>
<dbReference type="InterPro" id="IPR012767">
    <property type="entry name" value="Trehalose_TreY"/>
</dbReference>
<dbReference type="PANTHER" id="PTHR10357">
    <property type="entry name" value="ALPHA-AMYLASE FAMILY MEMBER"/>
    <property type="match status" value="1"/>
</dbReference>
<dbReference type="Proteomes" id="UP000177925">
    <property type="component" value="Unassembled WGS sequence"/>
</dbReference>
<dbReference type="GO" id="GO:0030980">
    <property type="term" value="P:alpha-glucan catabolic process"/>
    <property type="evidence" value="ECO:0007669"/>
    <property type="project" value="TreeGrafter"/>
</dbReference>
<sequence>INALAALRVERPDVFAATHRLVFDLVSQGKVNALRIDHPDGLYDPAGYFRALREAIAARGGEGDASIYMVAEKILIPPEPLPQDWPIAGTTGYDFANQVGGWFVHPEGEAPLTQLYTRIAGDPGRFADLLYESRKLVMRTLMSGELMVLANVLDRISEADRRTRDHTLHALRDALMEVIACFPVYRTYVTGAEVAEQDRRFVNQAVVQARRRSPAVDVSVFQLVRSVLLLEDLGDSSTGVREVLIDFVRKFQQYTSPVMAKGFEDTSFYVYNRFVSLNEVGGDPRRFGLSVEDFHLANSGRRAHWPHSMLCTSSHDTKRSEDVRARLAVLSELPREWRGHVLRWVRLNRDQKREVGGEPAPDGNDEYLIYQTLLGAWPFEPMDPARSDVFRQRIETYLLKAVREAKRHTSWINLNEEYEAALVGFVRALLAEGARNRFLADFVPFAQGVARFGLFNGLSQTLLKLTVPGVPDIYQGTESWDLSLVDPDNRRPVDYAQRLDQLTQLEALDAFSGPELAGRVQQLLETPADGRAKLHLIRRVLQRRRAQEALFRDGSYEPLAVAGGRATHLCAFIRRHGNEAMLTVAGRWYARLPSAGVSLPLGEAAWGRDTWIIL</sequence>
<dbReference type="STRING" id="1817758.A2150_01755"/>
<gene>
    <name evidence="1" type="ORF">A2150_01755</name>
</gene>